<reference evidence="2" key="1">
    <citation type="submission" date="2023-06" db="EMBL/GenBank/DDBJ databases">
        <authorList>
            <person name="Noh H."/>
        </authorList>
    </citation>
    <scope>NUCLEOTIDE SEQUENCE</scope>
    <source>
        <strain evidence="2">DUCC20226</strain>
    </source>
</reference>
<evidence type="ECO:0000313" key="3">
    <source>
        <dbReference type="Proteomes" id="UP001265746"/>
    </source>
</evidence>
<keyword evidence="1" id="KW-0175">Coiled coil</keyword>
<evidence type="ECO:0000256" key="1">
    <source>
        <dbReference type="SAM" id="Coils"/>
    </source>
</evidence>
<comment type="caution">
    <text evidence="2">The sequence shown here is derived from an EMBL/GenBank/DDBJ whole genome shotgun (WGS) entry which is preliminary data.</text>
</comment>
<dbReference type="AlphaFoldDB" id="A0AAD9W7J7"/>
<proteinExistence type="predicted"/>
<protein>
    <submittedName>
        <fullName evidence="2">Uncharacterized protein</fullName>
    </submittedName>
</protein>
<keyword evidence="3" id="KW-1185">Reference proteome</keyword>
<accession>A0AAD9W7J7</accession>
<dbReference type="Proteomes" id="UP001265746">
    <property type="component" value="Unassembled WGS sequence"/>
</dbReference>
<feature type="coiled-coil region" evidence="1">
    <location>
        <begin position="73"/>
        <end position="100"/>
    </location>
</feature>
<name>A0AAD9W7J7_PHOAM</name>
<evidence type="ECO:0000313" key="2">
    <source>
        <dbReference type="EMBL" id="KAK2611605.1"/>
    </source>
</evidence>
<gene>
    <name evidence="2" type="ORF">N8I77_004938</name>
</gene>
<organism evidence="2 3">
    <name type="scientific">Phomopsis amygdali</name>
    <name type="common">Fusicoccum amygdali</name>
    <dbReference type="NCBI Taxonomy" id="1214568"/>
    <lineage>
        <taxon>Eukaryota</taxon>
        <taxon>Fungi</taxon>
        <taxon>Dikarya</taxon>
        <taxon>Ascomycota</taxon>
        <taxon>Pezizomycotina</taxon>
        <taxon>Sordariomycetes</taxon>
        <taxon>Sordariomycetidae</taxon>
        <taxon>Diaporthales</taxon>
        <taxon>Diaporthaceae</taxon>
        <taxon>Diaporthe</taxon>
    </lineage>
</organism>
<sequence>MSKHLQRKHPHQWVKLGKGRKITYYDCNVQGCDGLRGNTLRDVYDDHMSIFHGIDCPRMKRTTNFTYLHRKHKEILQRHIVQEATELNELNDRLQLLERCLAVDPPNEPYKSCHGFDIITTFQTNELFLPRTKTNLALYLQRLRTARHQKGSLYTKPGVMDTRDGVLDDLEKLLD</sequence>
<dbReference type="EMBL" id="JAUJFL010000002">
    <property type="protein sequence ID" value="KAK2611605.1"/>
    <property type="molecule type" value="Genomic_DNA"/>
</dbReference>